<gene>
    <name evidence="2" type="ORF">CFAM422_002701</name>
</gene>
<evidence type="ECO:0000313" key="2">
    <source>
        <dbReference type="EMBL" id="KAF3074922.1"/>
    </source>
</evidence>
<keyword evidence="3" id="KW-1185">Reference proteome</keyword>
<name>A0A9P4XN64_9HYPO</name>
<evidence type="ECO:0000313" key="3">
    <source>
        <dbReference type="Proteomes" id="UP000801864"/>
    </source>
</evidence>
<dbReference type="EMBL" id="QLNT01000004">
    <property type="protein sequence ID" value="KAF3074922.1"/>
    <property type="molecule type" value="Genomic_DNA"/>
</dbReference>
<dbReference type="Proteomes" id="UP000801864">
    <property type="component" value="Unassembled WGS sequence"/>
</dbReference>
<protein>
    <submittedName>
        <fullName evidence="2">Uncharacterized protein</fullName>
    </submittedName>
</protein>
<organism evidence="2 3">
    <name type="scientific">Trichoderma lentiforme</name>
    <dbReference type="NCBI Taxonomy" id="1567552"/>
    <lineage>
        <taxon>Eukaryota</taxon>
        <taxon>Fungi</taxon>
        <taxon>Dikarya</taxon>
        <taxon>Ascomycota</taxon>
        <taxon>Pezizomycotina</taxon>
        <taxon>Sordariomycetes</taxon>
        <taxon>Hypocreomycetidae</taxon>
        <taxon>Hypocreales</taxon>
        <taxon>Hypocreaceae</taxon>
        <taxon>Trichoderma</taxon>
    </lineage>
</organism>
<proteinExistence type="predicted"/>
<comment type="caution">
    <text evidence="2">The sequence shown here is derived from an EMBL/GenBank/DDBJ whole genome shotgun (WGS) entry which is preliminary data.</text>
</comment>
<accession>A0A9P4XN64</accession>
<evidence type="ECO:0000256" key="1">
    <source>
        <dbReference type="SAM" id="MobiDB-lite"/>
    </source>
</evidence>
<feature type="region of interest" description="Disordered" evidence="1">
    <location>
        <begin position="33"/>
        <end position="118"/>
    </location>
</feature>
<sequence>MDMEETRIHMKSGQPIRCLRLPRVAASSDWLFRSTKSLRPGPSAQRSLSASKSHRSGTFLLSDDRSPKLNRQIQESLGRPHASSPAQSVATELKPGSGGAAIVGSPRLAPPERHHSARHSACLYPGATAVDAAKKELQGRIGRSRLGPRMGQQPVRALAYGRLQWDRS</sequence>
<reference evidence="2 3" key="1">
    <citation type="submission" date="2018-06" db="EMBL/GenBank/DDBJ databases">
        <title>Genome analysis of cellulolytic fungus Trichoderma lentiforme CFAM-422.</title>
        <authorList>
            <person name="Steindorff A.S."/>
            <person name="Formighieri E.F."/>
            <person name="Midorikawa G.E.O."/>
            <person name="Tamietti M.S."/>
            <person name="Ramos E.Z."/>
            <person name="Silva A.S."/>
            <person name="Bon E.P.S."/>
            <person name="Mendes T.D."/>
            <person name="Damaso M.C.T."/>
            <person name="Favaro L.C.L."/>
        </authorList>
    </citation>
    <scope>NUCLEOTIDE SEQUENCE [LARGE SCALE GENOMIC DNA]</scope>
    <source>
        <strain evidence="2 3">CFAM-422</strain>
    </source>
</reference>
<dbReference type="AlphaFoldDB" id="A0A9P4XN64"/>